<dbReference type="Gene3D" id="3.40.50.720">
    <property type="entry name" value="NAD(P)-binding Rossmann-like Domain"/>
    <property type="match status" value="1"/>
</dbReference>
<proteinExistence type="predicted"/>
<reference evidence="2" key="1">
    <citation type="submission" date="2014-03" db="EMBL/GenBank/DDBJ databases">
        <authorList>
            <person name="Aksoy S."/>
            <person name="Warren W."/>
            <person name="Wilson R.K."/>
        </authorList>
    </citation>
    <scope>NUCLEOTIDE SEQUENCE [LARGE SCALE GENOMIC DNA]</scope>
    <source>
        <strain evidence="2">IAEA</strain>
    </source>
</reference>
<dbReference type="EnsemblMetazoa" id="GPAI032928-RA">
    <property type="protein sequence ID" value="GPAI032928-PA"/>
    <property type="gene ID" value="GPAI032928"/>
</dbReference>
<protein>
    <submittedName>
        <fullName evidence="1">Uncharacterized protein</fullName>
    </submittedName>
</protein>
<sequence>MSVYKFVSSISNNNLSSFLSLPLAIGVDIYGKNDGGTVKKAVKKRVKNAVSVYGYTCDVTGRIAVLKLAARIKDKIVLISALVNNVGIKPTHSLKKQTADNTISECEKVLLEIKNNELFIRNIKEYNNCLYSQGNLNRSRREAASANNLELKNIANQMDFTLVLLKEQILESLKPELESVTKEVISSLKPGQLPKRPINKINAVPKKIMAKFMDQHKDLAKNVIPNNSKGKQQMN</sequence>
<reference evidence="1" key="2">
    <citation type="submission" date="2020-05" db="UniProtKB">
        <authorList>
            <consortium name="EnsemblMetazoa"/>
        </authorList>
    </citation>
    <scope>IDENTIFICATION</scope>
    <source>
        <strain evidence="1">IAEA</strain>
    </source>
</reference>
<organism evidence="1 2">
    <name type="scientific">Glossina pallidipes</name>
    <name type="common">Tsetse fly</name>
    <dbReference type="NCBI Taxonomy" id="7398"/>
    <lineage>
        <taxon>Eukaryota</taxon>
        <taxon>Metazoa</taxon>
        <taxon>Ecdysozoa</taxon>
        <taxon>Arthropoda</taxon>
        <taxon>Hexapoda</taxon>
        <taxon>Insecta</taxon>
        <taxon>Pterygota</taxon>
        <taxon>Neoptera</taxon>
        <taxon>Endopterygota</taxon>
        <taxon>Diptera</taxon>
        <taxon>Brachycera</taxon>
        <taxon>Muscomorpha</taxon>
        <taxon>Hippoboscoidea</taxon>
        <taxon>Glossinidae</taxon>
        <taxon>Glossina</taxon>
    </lineage>
</organism>
<name>A0A1B0A315_GLOPL</name>
<dbReference type="VEuPathDB" id="VectorBase:GPAI032928"/>
<evidence type="ECO:0000313" key="2">
    <source>
        <dbReference type="Proteomes" id="UP000092445"/>
    </source>
</evidence>
<dbReference type="AlphaFoldDB" id="A0A1B0A315"/>
<dbReference type="STRING" id="7398.A0A1B0A315"/>
<keyword evidence="2" id="KW-1185">Reference proteome</keyword>
<evidence type="ECO:0000313" key="1">
    <source>
        <dbReference type="EnsemblMetazoa" id="GPAI032928-PA"/>
    </source>
</evidence>
<accession>A0A1B0A315</accession>
<dbReference type="Proteomes" id="UP000092445">
    <property type="component" value="Unassembled WGS sequence"/>
</dbReference>